<evidence type="ECO:0000259" key="9">
    <source>
        <dbReference type="Pfam" id="PF02254"/>
    </source>
</evidence>
<dbReference type="GO" id="GO:0016020">
    <property type="term" value="C:membrane"/>
    <property type="evidence" value="ECO:0007669"/>
    <property type="project" value="UniProtKB-SubCell"/>
</dbReference>
<reference evidence="10 11" key="1">
    <citation type="submission" date="2019-11" db="EMBL/GenBank/DDBJ databases">
        <authorList>
            <person name="Zheng R.K."/>
            <person name="Sun C.M."/>
        </authorList>
    </citation>
    <scope>NUCLEOTIDE SEQUENCE [LARGE SCALE GENOMIC DNA]</scope>
    <source>
        <strain evidence="10 11">SRB007</strain>
    </source>
</reference>
<dbReference type="InterPro" id="IPR003148">
    <property type="entry name" value="RCK_N"/>
</dbReference>
<dbReference type="PANTHER" id="PTHR42751">
    <property type="entry name" value="SODIUM/HYDROGEN EXCHANGER FAMILY/TRKA DOMAIN PROTEIN"/>
    <property type="match status" value="1"/>
</dbReference>
<dbReference type="SUPFAM" id="SSF51735">
    <property type="entry name" value="NAD(P)-binding Rossmann-fold domains"/>
    <property type="match status" value="1"/>
</dbReference>
<keyword evidence="6 7" id="KW-0472">Membrane</keyword>
<dbReference type="InterPro" id="IPR006153">
    <property type="entry name" value="Cation/H_exchanger_TM"/>
</dbReference>
<gene>
    <name evidence="10" type="ORF">GM415_08015</name>
</gene>
<proteinExistence type="inferred from homology"/>
<feature type="transmembrane region" description="Helical" evidence="7">
    <location>
        <begin position="168"/>
        <end position="186"/>
    </location>
</feature>
<dbReference type="GO" id="GO:0006813">
    <property type="term" value="P:potassium ion transport"/>
    <property type="evidence" value="ECO:0007669"/>
    <property type="project" value="InterPro"/>
</dbReference>
<comment type="subcellular location">
    <subcellularLocation>
        <location evidence="1">Membrane</location>
        <topology evidence="1">Multi-pass membrane protein</topology>
    </subcellularLocation>
</comment>
<feature type="domain" description="Cation/H+ exchanger transmembrane" evidence="8">
    <location>
        <begin position="7"/>
        <end position="349"/>
    </location>
</feature>
<comment type="similarity">
    <text evidence="2">Belongs to the monovalent cation:proton antiporter 2 (CPA2) transporter (TC 2.A.37) family.</text>
</comment>
<protein>
    <submittedName>
        <fullName evidence="10">4'-phosphopantetheinyl transferase</fullName>
    </submittedName>
</protein>
<feature type="transmembrane region" description="Helical" evidence="7">
    <location>
        <begin position="198"/>
        <end position="215"/>
    </location>
</feature>
<evidence type="ECO:0000256" key="1">
    <source>
        <dbReference type="ARBA" id="ARBA00004141"/>
    </source>
</evidence>
<dbReference type="GO" id="GO:0016740">
    <property type="term" value="F:transferase activity"/>
    <property type="evidence" value="ECO:0007669"/>
    <property type="project" value="UniProtKB-KW"/>
</dbReference>
<sequence length="538" mass="57539">MDPLIIFLAFGLGYLANRIGLPPLVGYLAAGFALSAQGYTSGPVMREVADVGVTVLLFSIGLKLKLKTLFKPEVWAGASLHMLITVSVFTLGLAGLAAAGLGLFADLTPTTALLLAFTLSFSSTVFAVKILEESGRAGSLNGRTAIGVLIVQDIAAVLFLAFSTGKVPSVWALAMLAGLPLARLIFLRMLDRIGHGELQVLFGFFLAMVAGAYGFDLVGLKADLGALIMGMLLAGHDQARDLADSLLNIKDVLLVGFFLNIGLSGLPSLDILWAALLLVAVLPLKAGLFLLLFTRFRLRARTAFITALNLANYSEFGLIVGGLAVASGWLPREWLLVLAVALSLSFILAAPFNRQGDALFDRTGDALKRLETVERHPDEEPFEAGRWRIVIMGMGRIGTGAYDYFTNKFGPVALGLDFNAETVDRHLEAGRQAALADVTNPDFWRKLPERDSEVKLIVLAVPSLEAQLYVAEKTQEMGFTGKLAAVAQYDDEIEILREAGVDTSLNVFSEAGAGLGAHICNNLSVPELGCEIVNKDTV</sequence>
<keyword evidence="4 7" id="KW-0812">Transmembrane</keyword>
<dbReference type="GO" id="GO:1902600">
    <property type="term" value="P:proton transmembrane transport"/>
    <property type="evidence" value="ECO:0007669"/>
    <property type="project" value="InterPro"/>
</dbReference>
<feature type="transmembrane region" description="Helical" evidence="7">
    <location>
        <begin position="143"/>
        <end position="162"/>
    </location>
</feature>
<dbReference type="Gene3D" id="3.40.50.720">
    <property type="entry name" value="NAD(P)-binding Rossmann-like Domain"/>
    <property type="match status" value="1"/>
</dbReference>
<evidence type="ECO:0000313" key="10">
    <source>
        <dbReference type="EMBL" id="QGY40073.1"/>
    </source>
</evidence>
<dbReference type="Gene3D" id="1.20.1530.20">
    <property type="match status" value="1"/>
</dbReference>
<dbReference type="EMBL" id="CP046400">
    <property type="protein sequence ID" value="QGY40073.1"/>
    <property type="molecule type" value="Genomic_DNA"/>
</dbReference>
<evidence type="ECO:0000256" key="7">
    <source>
        <dbReference type="SAM" id="Phobius"/>
    </source>
</evidence>
<dbReference type="PANTHER" id="PTHR42751:SF1">
    <property type="entry name" value="CATION_PROTON ANTIPORTER YBAL-RELATED"/>
    <property type="match status" value="1"/>
</dbReference>
<dbReference type="InterPro" id="IPR036291">
    <property type="entry name" value="NAD(P)-bd_dom_sf"/>
</dbReference>
<feature type="transmembrane region" description="Helical" evidence="7">
    <location>
        <begin position="334"/>
        <end position="352"/>
    </location>
</feature>
<keyword evidence="5 7" id="KW-1133">Transmembrane helix</keyword>
<dbReference type="RefSeq" id="WP_158947297.1">
    <property type="nucleotide sequence ID" value="NZ_CP046400.1"/>
</dbReference>
<evidence type="ECO:0000259" key="8">
    <source>
        <dbReference type="Pfam" id="PF00999"/>
    </source>
</evidence>
<evidence type="ECO:0000256" key="5">
    <source>
        <dbReference type="ARBA" id="ARBA00022989"/>
    </source>
</evidence>
<feature type="domain" description="RCK N-terminal" evidence="9">
    <location>
        <begin position="389"/>
        <end position="504"/>
    </location>
</feature>
<feature type="transmembrane region" description="Helical" evidence="7">
    <location>
        <begin position="305"/>
        <end position="328"/>
    </location>
</feature>
<keyword evidence="11" id="KW-1185">Reference proteome</keyword>
<feature type="transmembrane region" description="Helical" evidence="7">
    <location>
        <begin position="44"/>
        <end position="62"/>
    </location>
</feature>
<dbReference type="Proteomes" id="UP000428328">
    <property type="component" value="Chromosome"/>
</dbReference>
<dbReference type="Pfam" id="PF00999">
    <property type="entry name" value="Na_H_Exchanger"/>
    <property type="match status" value="1"/>
</dbReference>
<evidence type="ECO:0000313" key="11">
    <source>
        <dbReference type="Proteomes" id="UP000428328"/>
    </source>
</evidence>
<name>A0A6I6JHX1_9BACT</name>
<dbReference type="KEGG" id="psel:GM415_08015"/>
<accession>A0A6I6JHX1</accession>
<dbReference type="AlphaFoldDB" id="A0A6I6JHX1"/>
<evidence type="ECO:0000256" key="2">
    <source>
        <dbReference type="ARBA" id="ARBA00005551"/>
    </source>
</evidence>
<feature type="transmembrane region" description="Helical" evidence="7">
    <location>
        <begin position="83"/>
        <end position="105"/>
    </location>
</feature>
<dbReference type="InterPro" id="IPR038770">
    <property type="entry name" value="Na+/solute_symporter_sf"/>
</dbReference>
<feature type="transmembrane region" description="Helical" evidence="7">
    <location>
        <begin position="271"/>
        <end position="293"/>
    </location>
</feature>
<organism evidence="10 11">
    <name type="scientific">Pseudodesulfovibrio cashew</name>
    <dbReference type="NCBI Taxonomy" id="2678688"/>
    <lineage>
        <taxon>Bacteria</taxon>
        <taxon>Pseudomonadati</taxon>
        <taxon>Thermodesulfobacteriota</taxon>
        <taxon>Desulfovibrionia</taxon>
        <taxon>Desulfovibrionales</taxon>
        <taxon>Desulfovibrionaceae</taxon>
    </lineage>
</organism>
<evidence type="ECO:0000256" key="6">
    <source>
        <dbReference type="ARBA" id="ARBA00023136"/>
    </source>
</evidence>
<feature type="transmembrane region" description="Helical" evidence="7">
    <location>
        <begin position="111"/>
        <end position="131"/>
    </location>
</feature>
<keyword evidence="3" id="KW-0813">Transport</keyword>
<evidence type="ECO:0000256" key="3">
    <source>
        <dbReference type="ARBA" id="ARBA00022448"/>
    </source>
</evidence>
<dbReference type="Pfam" id="PF02254">
    <property type="entry name" value="TrkA_N"/>
    <property type="match status" value="1"/>
</dbReference>
<dbReference type="GO" id="GO:0015297">
    <property type="term" value="F:antiporter activity"/>
    <property type="evidence" value="ECO:0007669"/>
    <property type="project" value="InterPro"/>
</dbReference>
<evidence type="ECO:0000256" key="4">
    <source>
        <dbReference type="ARBA" id="ARBA00022692"/>
    </source>
</evidence>
<keyword evidence="10" id="KW-0808">Transferase</keyword>